<dbReference type="WBParaSite" id="SCUD_0001995801-mRNA-1">
    <property type="protein sequence ID" value="SCUD_0001995801-mRNA-1"/>
    <property type="gene ID" value="SCUD_0001995801"/>
</dbReference>
<evidence type="ECO:0000313" key="2">
    <source>
        <dbReference type="EMBL" id="VDP70742.1"/>
    </source>
</evidence>
<dbReference type="EMBL" id="UZAK01043403">
    <property type="protein sequence ID" value="VDP70742.1"/>
    <property type="molecule type" value="Genomic_DNA"/>
</dbReference>
<organism evidence="4">
    <name type="scientific">Schistosoma curassoni</name>
    <dbReference type="NCBI Taxonomy" id="6186"/>
    <lineage>
        <taxon>Eukaryota</taxon>
        <taxon>Metazoa</taxon>
        <taxon>Spiralia</taxon>
        <taxon>Lophotrochozoa</taxon>
        <taxon>Platyhelminthes</taxon>
        <taxon>Trematoda</taxon>
        <taxon>Digenea</taxon>
        <taxon>Strigeidida</taxon>
        <taxon>Schistosomatoidea</taxon>
        <taxon>Schistosomatidae</taxon>
        <taxon>Schistosoma</taxon>
    </lineage>
</organism>
<sequence length="109" mass="12652">MTPICPITLNNKFRALRDLLKQEATTIGSKKHHHKESVSVETLNKINEKENKKTANNNSQTRTEKVKALAQYTEANKQVKKKHWNRQAERRERATNGREKDAGEENMKI</sequence>
<proteinExistence type="predicted"/>
<reference evidence="2 3" key="2">
    <citation type="submission" date="2018-11" db="EMBL/GenBank/DDBJ databases">
        <authorList>
            <consortium name="Pathogen Informatics"/>
        </authorList>
    </citation>
    <scope>NUCLEOTIDE SEQUENCE [LARGE SCALE GENOMIC DNA]</scope>
    <source>
        <strain evidence="2">Dakar</strain>
        <strain evidence="3">Dakar, Senegal</strain>
    </source>
</reference>
<keyword evidence="3" id="KW-1185">Reference proteome</keyword>
<feature type="compositionally biased region" description="Basic and acidic residues" evidence="1">
    <location>
        <begin position="86"/>
        <end position="109"/>
    </location>
</feature>
<protein>
    <submittedName>
        <fullName evidence="4">Ribosomal RNA-processing protein 14/surfeit locus protein 6 C-terminal domain-containing protein</fullName>
    </submittedName>
</protein>
<evidence type="ECO:0000256" key="1">
    <source>
        <dbReference type="SAM" id="MobiDB-lite"/>
    </source>
</evidence>
<dbReference type="AlphaFoldDB" id="A0A183KY08"/>
<evidence type="ECO:0000313" key="3">
    <source>
        <dbReference type="Proteomes" id="UP000279833"/>
    </source>
</evidence>
<name>A0A183KY08_9TREM</name>
<feature type="region of interest" description="Disordered" evidence="1">
    <location>
        <begin position="45"/>
        <end position="109"/>
    </location>
</feature>
<evidence type="ECO:0000313" key="4">
    <source>
        <dbReference type="WBParaSite" id="SCUD_0001995801-mRNA-1"/>
    </source>
</evidence>
<reference evidence="4" key="1">
    <citation type="submission" date="2016-06" db="UniProtKB">
        <authorList>
            <consortium name="WormBaseParasite"/>
        </authorList>
    </citation>
    <scope>IDENTIFICATION</scope>
</reference>
<dbReference type="Proteomes" id="UP000279833">
    <property type="component" value="Unassembled WGS sequence"/>
</dbReference>
<gene>
    <name evidence="2" type="ORF">SCUD_LOCUS19954</name>
</gene>
<accession>A0A183KY08</accession>